<feature type="domain" description="Amidohydrolase-related" evidence="6">
    <location>
        <begin position="58"/>
        <end position="372"/>
    </location>
</feature>
<dbReference type="Gene3D" id="2.30.40.10">
    <property type="entry name" value="Urease, subunit C, domain 1"/>
    <property type="match status" value="1"/>
</dbReference>
<accession>A0ABP8A468</accession>
<dbReference type="InterPro" id="IPR003764">
    <property type="entry name" value="GlcNAc_6-P_deAcase"/>
</dbReference>
<dbReference type="NCBIfam" id="TIGR00221">
    <property type="entry name" value="nagA"/>
    <property type="match status" value="1"/>
</dbReference>
<keyword evidence="3 5" id="KW-0378">Hydrolase</keyword>
<evidence type="ECO:0000256" key="2">
    <source>
        <dbReference type="ARBA" id="ARBA00022723"/>
    </source>
</evidence>
<dbReference type="SUPFAM" id="SSF51556">
    <property type="entry name" value="Metallo-dependent hydrolases"/>
    <property type="match status" value="1"/>
</dbReference>
<dbReference type="InterPro" id="IPR006680">
    <property type="entry name" value="Amidohydro-rel"/>
</dbReference>
<evidence type="ECO:0000256" key="4">
    <source>
        <dbReference type="ARBA" id="ARBA00023277"/>
    </source>
</evidence>
<dbReference type="Proteomes" id="UP001501079">
    <property type="component" value="Unassembled WGS sequence"/>
</dbReference>
<dbReference type="PANTHER" id="PTHR11113:SF14">
    <property type="entry name" value="N-ACETYLGLUCOSAMINE-6-PHOSPHATE DEACETYLASE"/>
    <property type="match status" value="1"/>
</dbReference>
<dbReference type="InterPro" id="IPR032466">
    <property type="entry name" value="Metal_Hydrolase"/>
</dbReference>
<keyword evidence="8" id="KW-1185">Reference proteome</keyword>
<dbReference type="SUPFAM" id="SSF51338">
    <property type="entry name" value="Composite domain of metallo-dependent hydrolases"/>
    <property type="match status" value="1"/>
</dbReference>
<evidence type="ECO:0000256" key="3">
    <source>
        <dbReference type="ARBA" id="ARBA00022801"/>
    </source>
</evidence>
<comment type="similarity">
    <text evidence="1 5">Belongs to the metallo-dependent hydrolases superfamily. NagA family.</text>
</comment>
<comment type="caution">
    <text evidence="7">The sequence shown here is derived from an EMBL/GenBank/DDBJ whole genome shotgun (WGS) entry which is preliminary data.</text>
</comment>
<dbReference type="CDD" id="cd00854">
    <property type="entry name" value="NagA"/>
    <property type="match status" value="1"/>
</dbReference>
<dbReference type="EMBL" id="BAABBW010000004">
    <property type="protein sequence ID" value="GAA4177223.1"/>
    <property type="molecule type" value="Genomic_DNA"/>
</dbReference>
<evidence type="ECO:0000256" key="1">
    <source>
        <dbReference type="ARBA" id="ARBA00010716"/>
    </source>
</evidence>
<sequence>MPAELVIHSARKIDAAGEADEFWLAAEGGEIMATGTGDGWHAHASTATVVHDAHGQHLVPGFLDLHGHGAGGFAFDDGAYAISKALEVHRAHGTTRSVISLVANPLDELTASLTAIADLAAEDELVLGAHLEGPFLATERKGAHNPDFLIDPSPAAVERLIAAAHGTLRQITLAIERENALEAIDVFVEAGVQVAVGHTEATYEQASAAFDRGARLLTHAFNAMPGIGHRAPGPIVAALQDPRVTVELILDGVHVAPPVARLAFDAAPGRIALITDAMAATGSPDGAYKIGSLDVSVVGGVARLREADGSAGSIAGSTLTLDQALRNAIELVGLPPVAAVAALTTVPAHALGLGHRFGLLSPGYAADAVLLDHEWRVRGVWAAGARLG</sequence>
<keyword evidence="2" id="KW-0479">Metal-binding</keyword>
<protein>
    <submittedName>
        <fullName evidence="7">N-acetylglucosamine-6-phosphate deacetylase</fullName>
    </submittedName>
</protein>
<dbReference type="InterPro" id="IPR011059">
    <property type="entry name" value="Metal-dep_hydrolase_composite"/>
</dbReference>
<organism evidence="7 8">
    <name type="scientific">Gryllotalpicola koreensis</name>
    <dbReference type="NCBI Taxonomy" id="993086"/>
    <lineage>
        <taxon>Bacteria</taxon>
        <taxon>Bacillati</taxon>
        <taxon>Actinomycetota</taxon>
        <taxon>Actinomycetes</taxon>
        <taxon>Micrococcales</taxon>
        <taxon>Microbacteriaceae</taxon>
        <taxon>Gryllotalpicola</taxon>
    </lineage>
</organism>
<evidence type="ECO:0000259" key="6">
    <source>
        <dbReference type="Pfam" id="PF01979"/>
    </source>
</evidence>
<dbReference type="Pfam" id="PF01979">
    <property type="entry name" value="Amidohydro_1"/>
    <property type="match status" value="1"/>
</dbReference>
<name>A0ABP8A468_9MICO</name>
<dbReference type="PANTHER" id="PTHR11113">
    <property type="entry name" value="N-ACETYLGLUCOSAMINE-6-PHOSPHATE DEACETYLASE"/>
    <property type="match status" value="1"/>
</dbReference>
<evidence type="ECO:0000313" key="7">
    <source>
        <dbReference type="EMBL" id="GAA4177223.1"/>
    </source>
</evidence>
<keyword evidence="4 5" id="KW-0119">Carbohydrate metabolism</keyword>
<dbReference type="Gene3D" id="3.20.20.140">
    <property type="entry name" value="Metal-dependent hydrolases"/>
    <property type="match status" value="1"/>
</dbReference>
<gene>
    <name evidence="7" type="primary">nagA</name>
    <name evidence="7" type="ORF">GCM10022287_25700</name>
</gene>
<proteinExistence type="inferred from homology"/>
<dbReference type="PIRSF" id="PIRSF038994">
    <property type="entry name" value="NagA"/>
    <property type="match status" value="1"/>
</dbReference>
<dbReference type="RefSeq" id="WP_344755027.1">
    <property type="nucleotide sequence ID" value="NZ_BAABBW010000004.1"/>
</dbReference>
<evidence type="ECO:0000313" key="8">
    <source>
        <dbReference type="Proteomes" id="UP001501079"/>
    </source>
</evidence>
<evidence type="ECO:0000256" key="5">
    <source>
        <dbReference type="PIRNR" id="PIRNR038994"/>
    </source>
</evidence>
<reference evidence="8" key="1">
    <citation type="journal article" date="2019" name="Int. J. Syst. Evol. Microbiol.">
        <title>The Global Catalogue of Microorganisms (GCM) 10K type strain sequencing project: providing services to taxonomists for standard genome sequencing and annotation.</title>
        <authorList>
            <consortium name="The Broad Institute Genomics Platform"/>
            <consortium name="The Broad Institute Genome Sequencing Center for Infectious Disease"/>
            <person name="Wu L."/>
            <person name="Ma J."/>
        </authorList>
    </citation>
    <scope>NUCLEOTIDE SEQUENCE [LARGE SCALE GENOMIC DNA]</scope>
    <source>
        <strain evidence="8">JCM 17591</strain>
    </source>
</reference>